<gene>
    <name evidence="4" type="ORF">GCM10009554_24670</name>
</gene>
<feature type="compositionally biased region" description="Low complexity" evidence="1">
    <location>
        <begin position="60"/>
        <end position="70"/>
    </location>
</feature>
<dbReference type="InterPro" id="IPR058488">
    <property type="entry name" value="DUF8175"/>
</dbReference>
<protein>
    <recommendedName>
        <fullName evidence="3">DUF8175 domain-containing protein</fullName>
    </recommendedName>
</protein>
<evidence type="ECO:0000313" key="4">
    <source>
        <dbReference type="EMBL" id="GAA0936835.1"/>
    </source>
</evidence>
<dbReference type="EMBL" id="BAAAHK010000005">
    <property type="protein sequence ID" value="GAA0936835.1"/>
    <property type="molecule type" value="Genomic_DNA"/>
</dbReference>
<evidence type="ECO:0000256" key="2">
    <source>
        <dbReference type="SAM" id="Phobius"/>
    </source>
</evidence>
<dbReference type="Pfam" id="PF26526">
    <property type="entry name" value="DUF8175"/>
    <property type="match status" value="1"/>
</dbReference>
<feature type="compositionally biased region" description="Low complexity" evidence="1">
    <location>
        <begin position="77"/>
        <end position="89"/>
    </location>
</feature>
<evidence type="ECO:0000259" key="3">
    <source>
        <dbReference type="Pfam" id="PF26526"/>
    </source>
</evidence>
<feature type="region of interest" description="Disordered" evidence="1">
    <location>
        <begin position="52"/>
        <end position="113"/>
    </location>
</feature>
<sequence length="282" mass="29530">MGLFSRDDDSGAGGGGTGDEAIWQGRGFVASVIVVGAVLVCLLVWFVARGNNTPASQPSAPTTRTAPTEQPTEEPTEAATPPAEPTGTTTPPPSRPKPGRGGCKTLNPDQRIPRTTPTAVTWEFEADMLIPTQQEGGPALTNSAGVRSCFAHSPTGAVLAALVTLGQIRNPDLTIPVLRERFVPNQGLQLALAEGRATPPTPGQTKSVAQFTAFKVLDYLPTRAIIAIAVRIDDKNVASIPVTMAWSKGDWKGVLQTDGSFNGSTEPDLLQSMTGYVRFGGA</sequence>
<keyword evidence="2" id="KW-0812">Transmembrane</keyword>
<feature type="transmembrane region" description="Helical" evidence="2">
    <location>
        <begin position="28"/>
        <end position="48"/>
    </location>
</feature>
<accession>A0ABN1Q3C1</accession>
<proteinExistence type="predicted"/>
<evidence type="ECO:0000313" key="5">
    <source>
        <dbReference type="Proteomes" id="UP001500542"/>
    </source>
</evidence>
<dbReference type="RefSeq" id="WP_343968163.1">
    <property type="nucleotide sequence ID" value="NZ_BAAAHK010000005.1"/>
</dbReference>
<reference evidence="4 5" key="1">
    <citation type="journal article" date="2019" name="Int. J. Syst. Evol. Microbiol.">
        <title>The Global Catalogue of Microorganisms (GCM) 10K type strain sequencing project: providing services to taxonomists for standard genome sequencing and annotation.</title>
        <authorList>
            <consortium name="The Broad Institute Genomics Platform"/>
            <consortium name="The Broad Institute Genome Sequencing Center for Infectious Disease"/>
            <person name="Wu L."/>
            <person name="Ma J."/>
        </authorList>
    </citation>
    <scope>NUCLEOTIDE SEQUENCE [LARGE SCALE GENOMIC DNA]</scope>
    <source>
        <strain evidence="4 5">JCM 10977</strain>
    </source>
</reference>
<dbReference type="Proteomes" id="UP001500542">
    <property type="component" value="Unassembled WGS sequence"/>
</dbReference>
<comment type="caution">
    <text evidence="4">The sequence shown here is derived from an EMBL/GenBank/DDBJ whole genome shotgun (WGS) entry which is preliminary data.</text>
</comment>
<feature type="domain" description="DUF8175" evidence="3">
    <location>
        <begin position="82"/>
        <end position="278"/>
    </location>
</feature>
<keyword evidence="2" id="KW-0472">Membrane</keyword>
<keyword evidence="5" id="KW-1185">Reference proteome</keyword>
<organism evidence="4 5">
    <name type="scientific">Kribbella koreensis</name>
    <dbReference type="NCBI Taxonomy" id="57909"/>
    <lineage>
        <taxon>Bacteria</taxon>
        <taxon>Bacillati</taxon>
        <taxon>Actinomycetota</taxon>
        <taxon>Actinomycetes</taxon>
        <taxon>Propionibacteriales</taxon>
        <taxon>Kribbellaceae</taxon>
        <taxon>Kribbella</taxon>
    </lineage>
</organism>
<keyword evidence="2" id="KW-1133">Transmembrane helix</keyword>
<name>A0ABN1Q3C1_9ACTN</name>
<evidence type="ECO:0000256" key="1">
    <source>
        <dbReference type="SAM" id="MobiDB-lite"/>
    </source>
</evidence>